<dbReference type="GO" id="GO:0005829">
    <property type="term" value="C:cytosol"/>
    <property type="evidence" value="ECO:0007669"/>
    <property type="project" value="TreeGrafter"/>
</dbReference>
<dbReference type="SUPFAM" id="SSF54909">
    <property type="entry name" value="Dimeric alpha+beta barrel"/>
    <property type="match status" value="1"/>
</dbReference>
<sequence>MDKKDLKLLDILQSQGRIPISDLADKLNMSDTPCLRRVKKLEQDKVIKGYCAQLDSQKLGWNVTVYAFIRLTNPTEAASEEFELAIAKFAQVMECSAVTGADDYLLKIVAKDLASYQRFEKSVLGSLPCVANINSTLVLKQHLSRTGLPLSD</sequence>
<keyword evidence="2" id="KW-0238">DNA-binding</keyword>
<dbReference type="Pfam" id="PF13412">
    <property type="entry name" value="HTH_24"/>
    <property type="match status" value="1"/>
</dbReference>
<proteinExistence type="predicted"/>
<name>A0A6G9QHA4_9GAMM</name>
<feature type="domain" description="HTH asnC-type" evidence="4">
    <location>
        <begin position="1"/>
        <end position="62"/>
    </location>
</feature>
<evidence type="ECO:0000313" key="5">
    <source>
        <dbReference type="EMBL" id="QIR13281.1"/>
    </source>
</evidence>
<dbReference type="EMBL" id="CP050313">
    <property type="protein sequence ID" value="QIR13281.1"/>
    <property type="molecule type" value="Genomic_DNA"/>
</dbReference>
<evidence type="ECO:0000313" key="6">
    <source>
        <dbReference type="Proteomes" id="UP000502608"/>
    </source>
</evidence>
<dbReference type="GO" id="GO:0043565">
    <property type="term" value="F:sequence-specific DNA binding"/>
    <property type="evidence" value="ECO:0007669"/>
    <property type="project" value="InterPro"/>
</dbReference>
<dbReference type="InterPro" id="IPR019888">
    <property type="entry name" value="Tscrpt_reg_AsnC-like"/>
</dbReference>
<keyword evidence="6" id="KW-1185">Reference proteome</keyword>
<dbReference type="Gene3D" id="1.10.10.10">
    <property type="entry name" value="Winged helix-like DNA-binding domain superfamily/Winged helix DNA-binding domain"/>
    <property type="match status" value="1"/>
</dbReference>
<dbReference type="Proteomes" id="UP000502608">
    <property type="component" value="Chromosome"/>
</dbReference>
<dbReference type="Pfam" id="PF01037">
    <property type="entry name" value="AsnC_trans_reg"/>
    <property type="match status" value="1"/>
</dbReference>
<evidence type="ECO:0000259" key="4">
    <source>
        <dbReference type="PROSITE" id="PS50956"/>
    </source>
</evidence>
<dbReference type="InterPro" id="IPR011008">
    <property type="entry name" value="Dimeric_a/b-barrel"/>
</dbReference>
<gene>
    <name evidence="5" type="ORF">HBH39_01255</name>
</gene>
<keyword evidence="1" id="KW-0805">Transcription regulation</keyword>
<dbReference type="InterPro" id="IPR036388">
    <property type="entry name" value="WH-like_DNA-bd_sf"/>
</dbReference>
<dbReference type="CDD" id="cd00090">
    <property type="entry name" value="HTH_ARSR"/>
    <property type="match status" value="1"/>
</dbReference>
<dbReference type="Gene3D" id="3.30.70.920">
    <property type="match status" value="1"/>
</dbReference>
<evidence type="ECO:0000256" key="1">
    <source>
        <dbReference type="ARBA" id="ARBA00023015"/>
    </source>
</evidence>
<dbReference type="AlphaFoldDB" id="A0A6G9QHA4"/>
<dbReference type="PRINTS" id="PR00033">
    <property type="entry name" value="HTHASNC"/>
</dbReference>
<protein>
    <submittedName>
        <fullName evidence="5">Lrp/AsnC family transcriptional regulator</fullName>
    </submittedName>
</protein>
<dbReference type="InterPro" id="IPR000485">
    <property type="entry name" value="AsnC-type_HTH_dom"/>
</dbReference>
<organism evidence="5 6">
    <name type="scientific">Shewanella aestuarii</name>
    <dbReference type="NCBI Taxonomy" id="1028752"/>
    <lineage>
        <taxon>Bacteria</taxon>
        <taxon>Pseudomonadati</taxon>
        <taxon>Pseudomonadota</taxon>
        <taxon>Gammaproteobacteria</taxon>
        <taxon>Alteromonadales</taxon>
        <taxon>Shewanellaceae</taxon>
        <taxon>Shewanella</taxon>
    </lineage>
</organism>
<dbReference type="PROSITE" id="PS50956">
    <property type="entry name" value="HTH_ASNC_2"/>
    <property type="match status" value="1"/>
</dbReference>
<evidence type="ECO:0000256" key="2">
    <source>
        <dbReference type="ARBA" id="ARBA00023125"/>
    </source>
</evidence>
<dbReference type="SUPFAM" id="SSF46785">
    <property type="entry name" value="Winged helix' DNA-binding domain"/>
    <property type="match status" value="1"/>
</dbReference>
<accession>A0A6G9QHA4</accession>
<reference evidence="5 6" key="1">
    <citation type="submission" date="2020-03" db="EMBL/GenBank/DDBJ databases">
        <title>Complete genome sequence of Shewanella sp.</title>
        <authorList>
            <person name="Kim Y.-S."/>
            <person name="Kim S.-J."/>
            <person name="Jung H.-K."/>
            <person name="Kim K.-H."/>
        </authorList>
    </citation>
    <scope>NUCLEOTIDE SEQUENCE [LARGE SCALE GENOMIC DNA]</scope>
    <source>
        <strain evidence="5 6">PN3F2</strain>
    </source>
</reference>
<dbReference type="RefSeq" id="WP_167674856.1">
    <property type="nucleotide sequence ID" value="NZ_CP050313.1"/>
</dbReference>
<dbReference type="PANTHER" id="PTHR30154">
    <property type="entry name" value="LEUCINE-RESPONSIVE REGULATORY PROTEIN"/>
    <property type="match status" value="1"/>
</dbReference>
<dbReference type="SMART" id="SM00344">
    <property type="entry name" value="HTH_ASNC"/>
    <property type="match status" value="1"/>
</dbReference>
<keyword evidence="3" id="KW-0804">Transcription</keyword>
<dbReference type="InterPro" id="IPR011991">
    <property type="entry name" value="ArsR-like_HTH"/>
</dbReference>
<evidence type="ECO:0000256" key="3">
    <source>
        <dbReference type="ARBA" id="ARBA00023163"/>
    </source>
</evidence>
<dbReference type="GO" id="GO:0043200">
    <property type="term" value="P:response to amino acid"/>
    <property type="evidence" value="ECO:0007669"/>
    <property type="project" value="TreeGrafter"/>
</dbReference>
<dbReference type="KEGG" id="saes:HBH39_01255"/>
<dbReference type="InterPro" id="IPR036390">
    <property type="entry name" value="WH_DNA-bd_sf"/>
</dbReference>
<dbReference type="PANTHER" id="PTHR30154:SF34">
    <property type="entry name" value="TRANSCRIPTIONAL REGULATOR AZLB"/>
    <property type="match status" value="1"/>
</dbReference>
<dbReference type="InterPro" id="IPR019887">
    <property type="entry name" value="Tscrpt_reg_AsnC/Lrp_C"/>
</dbReference>
<dbReference type="GO" id="GO:0006355">
    <property type="term" value="P:regulation of DNA-templated transcription"/>
    <property type="evidence" value="ECO:0007669"/>
    <property type="project" value="UniProtKB-ARBA"/>
</dbReference>